<dbReference type="SMART" id="SM00220">
    <property type="entry name" value="S_TKc"/>
    <property type="match status" value="1"/>
</dbReference>
<gene>
    <name evidence="7" type="ORF">K493DRAFT_321840</name>
</gene>
<keyword evidence="3" id="KW-0547">Nucleotide-binding</keyword>
<dbReference type="SUPFAM" id="SSF56112">
    <property type="entry name" value="Protein kinase-like (PK-like)"/>
    <property type="match status" value="1"/>
</dbReference>
<keyword evidence="1" id="KW-0723">Serine/threonine-protein kinase</keyword>
<evidence type="ECO:0000256" key="3">
    <source>
        <dbReference type="ARBA" id="ARBA00022741"/>
    </source>
</evidence>
<dbReference type="InterPro" id="IPR000719">
    <property type="entry name" value="Prot_kinase_dom"/>
</dbReference>
<evidence type="ECO:0000256" key="5">
    <source>
        <dbReference type="ARBA" id="ARBA00022840"/>
    </source>
</evidence>
<keyword evidence="4 7" id="KW-0418">Kinase</keyword>
<feature type="domain" description="Protein kinase" evidence="6">
    <location>
        <begin position="113"/>
        <end position="374"/>
    </location>
</feature>
<dbReference type="InParanoid" id="A0A1Y1W0F1"/>
<dbReference type="EMBL" id="MCFE01001115">
    <property type="protein sequence ID" value="ORX66991.1"/>
    <property type="molecule type" value="Genomic_DNA"/>
</dbReference>
<reference evidence="7 8" key="1">
    <citation type="submission" date="2016-07" db="EMBL/GenBank/DDBJ databases">
        <title>Pervasive Adenine N6-methylation of Active Genes in Fungi.</title>
        <authorList>
            <consortium name="DOE Joint Genome Institute"/>
            <person name="Mondo S.J."/>
            <person name="Dannebaum R.O."/>
            <person name="Kuo R.C."/>
            <person name="Labutti K."/>
            <person name="Haridas S."/>
            <person name="Kuo A."/>
            <person name="Salamov A."/>
            <person name="Ahrendt S.R."/>
            <person name="Lipzen A."/>
            <person name="Sullivan W."/>
            <person name="Andreopoulos W.B."/>
            <person name="Clum A."/>
            <person name="Lindquist E."/>
            <person name="Daum C."/>
            <person name="Ramamoorthy G.K."/>
            <person name="Gryganskyi A."/>
            <person name="Culley D."/>
            <person name="Magnuson J.K."/>
            <person name="James T.Y."/>
            <person name="O'Malley M.A."/>
            <person name="Stajich J.E."/>
            <person name="Spatafora J.W."/>
            <person name="Visel A."/>
            <person name="Grigoriev I.V."/>
        </authorList>
    </citation>
    <scope>NUCLEOTIDE SEQUENCE [LARGE SCALE GENOMIC DNA]</scope>
    <source>
        <strain evidence="7 8">CBS 931.73</strain>
    </source>
</reference>
<accession>A0A1Y1W0F1</accession>
<dbReference type="InterPro" id="IPR011009">
    <property type="entry name" value="Kinase-like_dom_sf"/>
</dbReference>
<evidence type="ECO:0000256" key="2">
    <source>
        <dbReference type="ARBA" id="ARBA00022679"/>
    </source>
</evidence>
<dbReference type="InterPro" id="IPR008271">
    <property type="entry name" value="Ser/Thr_kinase_AS"/>
</dbReference>
<keyword evidence="2" id="KW-0808">Transferase</keyword>
<dbReference type="PANTHER" id="PTHR24345:SF91">
    <property type="entry name" value="SERINE_THREONINE-PROTEIN KINASE PLK4"/>
    <property type="match status" value="1"/>
</dbReference>
<dbReference type="OrthoDB" id="539158at2759"/>
<evidence type="ECO:0000256" key="1">
    <source>
        <dbReference type="ARBA" id="ARBA00022527"/>
    </source>
</evidence>
<proteinExistence type="predicted"/>
<dbReference type="Gene3D" id="1.10.510.10">
    <property type="entry name" value="Transferase(Phosphotransferase) domain 1"/>
    <property type="match status" value="1"/>
</dbReference>
<comment type="caution">
    <text evidence="7">The sequence shown here is derived from an EMBL/GenBank/DDBJ whole genome shotgun (WGS) entry which is preliminary data.</text>
</comment>
<evidence type="ECO:0000259" key="6">
    <source>
        <dbReference type="PROSITE" id="PS50011"/>
    </source>
</evidence>
<organism evidence="7 8">
    <name type="scientific">Basidiobolus meristosporus CBS 931.73</name>
    <dbReference type="NCBI Taxonomy" id="1314790"/>
    <lineage>
        <taxon>Eukaryota</taxon>
        <taxon>Fungi</taxon>
        <taxon>Fungi incertae sedis</taxon>
        <taxon>Zoopagomycota</taxon>
        <taxon>Entomophthoromycotina</taxon>
        <taxon>Basidiobolomycetes</taxon>
        <taxon>Basidiobolales</taxon>
        <taxon>Basidiobolaceae</taxon>
        <taxon>Basidiobolus</taxon>
    </lineage>
</organism>
<protein>
    <submittedName>
        <fullName evidence="7">Kinase-like protein</fullName>
    </submittedName>
</protein>
<sequence>MPTAKYAASPYITSQKDLANKGINIPYHSCECDTTSSATSSTSSLDSNSGTLYSIPSRFIVPTCKSKKPHHEHKHHFGLFRKSKSEKKHKDSYLPLLEALKKRNAPSIHKLYGDSSHHVSSGAGGSVHVTRCPCSGKRYAIKSFRKKAAGENAESYYQWISNEIYIAISLSHPNIVQTVDVVLEDKQVHQVMEYCPRDLFTLAREDSLTQQQIDRYFMQLMNGLSYLHQRGVAHRDLKLENLCIDEKDDLKIIDFGCAFILLDPFAVNSKAYASSIVGSDPYIAPEIFCGGVYDAAKADVWSAAIIYLCMILRKFPWDIARTSDKSYGKFLKHRHSDKYFRKIPTDALSILRRMLDPNPDTRATVEDVLYDPWFQSLTSSYAACE</sequence>
<name>A0A1Y1W0F1_9FUNG</name>
<keyword evidence="5" id="KW-0067">ATP-binding</keyword>
<dbReference type="GO" id="GO:0005524">
    <property type="term" value="F:ATP binding"/>
    <property type="evidence" value="ECO:0007669"/>
    <property type="project" value="UniProtKB-KW"/>
</dbReference>
<dbReference type="Pfam" id="PF00069">
    <property type="entry name" value="Pkinase"/>
    <property type="match status" value="1"/>
</dbReference>
<dbReference type="PROSITE" id="PS00108">
    <property type="entry name" value="PROTEIN_KINASE_ST"/>
    <property type="match status" value="1"/>
</dbReference>
<evidence type="ECO:0000313" key="7">
    <source>
        <dbReference type="EMBL" id="ORX66991.1"/>
    </source>
</evidence>
<dbReference type="PANTHER" id="PTHR24345">
    <property type="entry name" value="SERINE/THREONINE-PROTEIN KINASE PLK"/>
    <property type="match status" value="1"/>
</dbReference>
<dbReference type="AlphaFoldDB" id="A0A1Y1W0F1"/>
<dbReference type="GO" id="GO:0004674">
    <property type="term" value="F:protein serine/threonine kinase activity"/>
    <property type="evidence" value="ECO:0007669"/>
    <property type="project" value="UniProtKB-KW"/>
</dbReference>
<dbReference type="GO" id="GO:0005634">
    <property type="term" value="C:nucleus"/>
    <property type="evidence" value="ECO:0007669"/>
    <property type="project" value="TreeGrafter"/>
</dbReference>
<evidence type="ECO:0000313" key="8">
    <source>
        <dbReference type="Proteomes" id="UP000193498"/>
    </source>
</evidence>
<evidence type="ECO:0000256" key="4">
    <source>
        <dbReference type="ARBA" id="ARBA00022777"/>
    </source>
</evidence>
<dbReference type="PROSITE" id="PS50011">
    <property type="entry name" value="PROTEIN_KINASE_DOM"/>
    <property type="match status" value="1"/>
</dbReference>
<keyword evidence="8" id="KW-1185">Reference proteome</keyword>
<dbReference type="Proteomes" id="UP000193498">
    <property type="component" value="Unassembled WGS sequence"/>
</dbReference>
<dbReference type="FunCoup" id="A0A1Y1W0F1">
    <property type="interactions" value="137"/>
</dbReference>
<dbReference type="STRING" id="1314790.A0A1Y1W0F1"/>